<gene>
    <name evidence="10" type="ORF">HDF15_001163</name>
</gene>
<dbReference type="GO" id="GO:0005886">
    <property type="term" value="C:plasma membrane"/>
    <property type="evidence" value="ECO:0007669"/>
    <property type="project" value="UniProtKB-SubCell"/>
</dbReference>
<sequence>MHSWIERLHASSAEFPPLVTAVKLGVALAIGLLIGFERQWSHKDFGVRTFSLAALIGGLTAMMPMPVLITGMVGVLILAALLNLRDILASQSVEGTTSAALILTFVLGALSGEGHIFTATACGIVTTWLLSLKPQFRAFAGGVKPEEIRSALMLGLFGFVVWPLLPNRYIDPWELLQPRDAWVTILVVACIGFVNYILLRVYGKRGVALTAVLGGMVNSTAATAEFAETLPASGLLSQTVVAVLLTSVAMFARNLLLLAIFAHDAVPFAMAPMLTMTAIAGFFVWRRHRPRDEEQEMDLNLPSPVSFAKVFRMGGLFILIQVIGTAATRWLGNAGLLAVSMVGGTV</sequence>
<keyword evidence="5 7" id="KW-1133">Transmembrane helix</keyword>
<evidence type="ECO:0000256" key="1">
    <source>
        <dbReference type="ARBA" id="ARBA00004651"/>
    </source>
</evidence>
<feature type="transmembrane region" description="Helical" evidence="7">
    <location>
        <begin position="268"/>
        <end position="285"/>
    </location>
</feature>
<dbReference type="PANTHER" id="PTHR39084">
    <property type="entry name" value="MEMBRANE PROTEIN-RELATED"/>
    <property type="match status" value="1"/>
</dbReference>
<dbReference type="InterPro" id="IPR025105">
    <property type="entry name" value="DUF4010"/>
</dbReference>
<comment type="similarity">
    <text evidence="2">Belongs to the MgtC/SapB family.</text>
</comment>
<organism evidence="10 11">
    <name type="scientific">Granulicella mallensis</name>
    <dbReference type="NCBI Taxonomy" id="940614"/>
    <lineage>
        <taxon>Bacteria</taxon>
        <taxon>Pseudomonadati</taxon>
        <taxon>Acidobacteriota</taxon>
        <taxon>Terriglobia</taxon>
        <taxon>Terriglobales</taxon>
        <taxon>Acidobacteriaceae</taxon>
        <taxon>Granulicella</taxon>
    </lineage>
</organism>
<feature type="transmembrane region" description="Helical" evidence="7">
    <location>
        <begin position="151"/>
        <end position="169"/>
    </location>
</feature>
<feature type="domain" description="DUF4010" evidence="9">
    <location>
        <begin position="187"/>
        <end position="344"/>
    </location>
</feature>
<comment type="subcellular location">
    <subcellularLocation>
        <location evidence="1">Cell membrane</location>
        <topology evidence="1">Multi-pass membrane protein</topology>
    </subcellularLocation>
</comment>
<comment type="caution">
    <text evidence="10">The sequence shown here is derived from an EMBL/GenBank/DDBJ whole genome shotgun (WGS) entry which is preliminary data.</text>
</comment>
<evidence type="ECO:0000256" key="4">
    <source>
        <dbReference type="ARBA" id="ARBA00022692"/>
    </source>
</evidence>
<dbReference type="EMBL" id="JACHIO010000004">
    <property type="protein sequence ID" value="MBB5062826.1"/>
    <property type="molecule type" value="Genomic_DNA"/>
</dbReference>
<evidence type="ECO:0000256" key="2">
    <source>
        <dbReference type="ARBA" id="ARBA00009298"/>
    </source>
</evidence>
<proteinExistence type="inferred from homology"/>
<evidence type="ECO:0000256" key="3">
    <source>
        <dbReference type="ARBA" id="ARBA00022475"/>
    </source>
</evidence>
<feature type="transmembrane region" description="Helical" evidence="7">
    <location>
        <begin position="49"/>
        <end position="82"/>
    </location>
</feature>
<feature type="transmembrane region" description="Helical" evidence="7">
    <location>
        <begin position="310"/>
        <end position="331"/>
    </location>
</feature>
<dbReference type="Pfam" id="PF02308">
    <property type="entry name" value="MgtC"/>
    <property type="match status" value="1"/>
</dbReference>
<protein>
    <submittedName>
        <fullName evidence="10">Uncharacterized membrane protein (DUF4010 family)</fullName>
    </submittedName>
</protein>
<dbReference type="InterPro" id="IPR049177">
    <property type="entry name" value="MgtC_SapB_SrpB_YhiD_N"/>
</dbReference>
<feature type="transmembrane region" description="Helical" evidence="7">
    <location>
        <begin position="240"/>
        <end position="262"/>
    </location>
</feature>
<keyword evidence="6 7" id="KW-0472">Membrane</keyword>
<feature type="transmembrane region" description="Helical" evidence="7">
    <location>
        <begin position="102"/>
        <end position="130"/>
    </location>
</feature>
<evidence type="ECO:0000256" key="5">
    <source>
        <dbReference type="ARBA" id="ARBA00022989"/>
    </source>
</evidence>
<dbReference type="PANTHER" id="PTHR39084:SF1">
    <property type="entry name" value="DUF4010 DOMAIN-CONTAINING PROTEIN"/>
    <property type="match status" value="1"/>
</dbReference>
<keyword evidence="4 7" id="KW-0812">Transmembrane</keyword>
<evidence type="ECO:0000313" key="10">
    <source>
        <dbReference type="EMBL" id="MBB5062826.1"/>
    </source>
</evidence>
<evidence type="ECO:0000256" key="7">
    <source>
        <dbReference type="SAM" id="Phobius"/>
    </source>
</evidence>
<name>A0A7W7ZMS7_9BACT</name>
<evidence type="ECO:0000259" key="8">
    <source>
        <dbReference type="Pfam" id="PF02308"/>
    </source>
</evidence>
<dbReference type="InterPro" id="IPR003416">
    <property type="entry name" value="MgtC/SapB/SrpB/YhiD_fam"/>
</dbReference>
<feature type="transmembrane region" description="Helical" evidence="7">
    <location>
        <begin position="181"/>
        <end position="199"/>
    </location>
</feature>
<feature type="transmembrane region" description="Helical" evidence="7">
    <location>
        <begin position="15"/>
        <end position="37"/>
    </location>
</feature>
<dbReference type="AlphaFoldDB" id="A0A7W7ZMS7"/>
<reference evidence="10 11" key="1">
    <citation type="submission" date="2020-08" db="EMBL/GenBank/DDBJ databases">
        <title>Genomic Encyclopedia of Type Strains, Phase IV (KMG-V): Genome sequencing to study the core and pangenomes of soil and plant-associated prokaryotes.</title>
        <authorList>
            <person name="Whitman W."/>
        </authorList>
    </citation>
    <scope>NUCLEOTIDE SEQUENCE [LARGE SCALE GENOMIC DNA]</scope>
    <source>
        <strain evidence="10 11">X5P3</strain>
    </source>
</reference>
<accession>A0A7W7ZMS7</accession>
<feature type="domain" description="MgtC/SapB/SrpB/YhiD N-terminal" evidence="8">
    <location>
        <begin position="24"/>
        <end position="137"/>
    </location>
</feature>
<evidence type="ECO:0000256" key="6">
    <source>
        <dbReference type="ARBA" id="ARBA00023136"/>
    </source>
</evidence>
<dbReference type="PRINTS" id="PR01837">
    <property type="entry name" value="MGTCSAPBPROT"/>
</dbReference>
<evidence type="ECO:0000313" key="11">
    <source>
        <dbReference type="Proteomes" id="UP000584867"/>
    </source>
</evidence>
<evidence type="ECO:0000259" key="9">
    <source>
        <dbReference type="Pfam" id="PF13194"/>
    </source>
</evidence>
<keyword evidence="3" id="KW-1003">Cell membrane</keyword>
<dbReference type="Pfam" id="PF13194">
    <property type="entry name" value="DUF4010"/>
    <property type="match status" value="1"/>
</dbReference>
<dbReference type="RefSeq" id="WP_184253547.1">
    <property type="nucleotide sequence ID" value="NZ_JACHIO010000004.1"/>
</dbReference>
<dbReference type="Proteomes" id="UP000584867">
    <property type="component" value="Unassembled WGS sequence"/>
</dbReference>